<dbReference type="HOGENOM" id="CLU_002498_5_0_1"/>
<dbReference type="OrthoDB" id="3267098at2759"/>
<accession>F8QID5</accession>
<organism evidence="2">
    <name type="scientific">Serpula lacrymans var. lacrymans (strain S7.3)</name>
    <name type="common">Dry rot fungus</name>
    <dbReference type="NCBI Taxonomy" id="936435"/>
    <lineage>
        <taxon>Eukaryota</taxon>
        <taxon>Fungi</taxon>
        <taxon>Dikarya</taxon>
        <taxon>Basidiomycota</taxon>
        <taxon>Agaricomycotina</taxon>
        <taxon>Agaricomycetes</taxon>
        <taxon>Agaricomycetidae</taxon>
        <taxon>Boletales</taxon>
        <taxon>Coniophorineae</taxon>
        <taxon>Serpulaceae</taxon>
        <taxon>Serpula</taxon>
    </lineage>
</organism>
<keyword evidence="2" id="KW-1185">Reference proteome</keyword>
<sequence>YTDKQHDTVKILKNKLYWHQVLHLNYTTYDLRREQDSINPRTHPDIMVLAHEDPDETKEPHPYWYARVIKNFHINVKHHSGQSKLSKPQRMDVLLVRWFACNTSTPTGWAAKHWHRVGFMDGLEPGTFGFLDPDVVIRGIHLIPAFAYG</sequence>
<feature type="non-terminal residue" evidence="1">
    <location>
        <position position="1"/>
    </location>
</feature>
<dbReference type="eggNOG" id="ENOG502RD35">
    <property type="taxonomic scope" value="Eukaryota"/>
</dbReference>
<dbReference type="InParanoid" id="F8QID5"/>
<name>F8QID5_SERL3</name>
<gene>
    <name evidence="1" type="ORF">SERLA73DRAFT_26339</name>
</gene>
<proteinExistence type="predicted"/>
<reference evidence="2" key="1">
    <citation type="journal article" date="2011" name="Science">
        <title>The plant cell wall-decomposing machinery underlies the functional diversity of forest fungi.</title>
        <authorList>
            <person name="Eastwood D.C."/>
            <person name="Floudas D."/>
            <person name="Binder M."/>
            <person name="Majcherczyk A."/>
            <person name="Schneider P."/>
            <person name="Aerts A."/>
            <person name="Asiegbu F.O."/>
            <person name="Baker S.E."/>
            <person name="Barry K."/>
            <person name="Bendiksby M."/>
            <person name="Blumentritt M."/>
            <person name="Coutinho P.M."/>
            <person name="Cullen D."/>
            <person name="de Vries R.P."/>
            <person name="Gathman A."/>
            <person name="Goodell B."/>
            <person name="Henrissat B."/>
            <person name="Ihrmark K."/>
            <person name="Kauserud H."/>
            <person name="Kohler A."/>
            <person name="LaButti K."/>
            <person name="Lapidus A."/>
            <person name="Lavin J.L."/>
            <person name="Lee Y.-H."/>
            <person name="Lindquist E."/>
            <person name="Lilly W."/>
            <person name="Lucas S."/>
            <person name="Morin E."/>
            <person name="Murat C."/>
            <person name="Oguiza J.A."/>
            <person name="Park J."/>
            <person name="Pisabarro A.G."/>
            <person name="Riley R."/>
            <person name="Rosling A."/>
            <person name="Salamov A."/>
            <person name="Schmidt O."/>
            <person name="Schmutz J."/>
            <person name="Skrede I."/>
            <person name="Stenlid J."/>
            <person name="Wiebenga A."/>
            <person name="Xie X."/>
            <person name="Kuees U."/>
            <person name="Hibbett D.S."/>
            <person name="Hoffmeister D."/>
            <person name="Hoegberg N."/>
            <person name="Martin F."/>
            <person name="Grigoriev I.V."/>
            <person name="Watkinson S.C."/>
        </authorList>
    </citation>
    <scope>NUCLEOTIDE SEQUENCE [LARGE SCALE GENOMIC DNA]</scope>
    <source>
        <strain evidence="2">strain S7.3</strain>
    </source>
</reference>
<dbReference type="EMBL" id="GL945524">
    <property type="protein sequence ID" value="EGN91934.1"/>
    <property type="molecule type" value="Genomic_DNA"/>
</dbReference>
<dbReference type="OMA" id="QTHANIM"/>
<evidence type="ECO:0000313" key="1">
    <source>
        <dbReference type="EMBL" id="EGN91934.1"/>
    </source>
</evidence>
<dbReference type="Proteomes" id="UP000008063">
    <property type="component" value="Unassembled WGS sequence"/>
</dbReference>
<dbReference type="STRING" id="936435.F8QID5"/>
<protein>
    <submittedName>
        <fullName evidence="1">Uncharacterized protein</fullName>
    </submittedName>
</protein>
<feature type="non-terminal residue" evidence="1">
    <location>
        <position position="149"/>
    </location>
</feature>
<dbReference type="AlphaFoldDB" id="F8QID5"/>
<evidence type="ECO:0000313" key="2">
    <source>
        <dbReference type="Proteomes" id="UP000008063"/>
    </source>
</evidence>